<protein>
    <submittedName>
        <fullName evidence="2">Uncharacterized protein</fullName>
    </submittedName>
</protein>
<proteinExistence type="predicted"/>
<dbReference type="AlphaFoldDB" id="A0A1I8MT02"/>
<dbReference type="EnsemblMetazoa" id="MDOA008152-RA">
    <property type="protein sequence ID" value="MDOA008152-PA"/>
    <property type="gene ID" value="MDOA008152"/>
</dbReference>
<sequence>MLLYNNDFIQTKKLYINHKTRRKSSSRKSSLTHTRRFPIFKQKLGLDFSSRQVGKRRRASESRHLHEEARSLKLFPVRLLSNISSNDEQKQRLLCLSQKYKTFYEKLCGQSFGGKNVLPSKTSPVNCHSNVEHHLSGKPMSLGKALGDKKAFVTAFLANDLKQRLALRKRYLRRKRKRKSEVEQQQLYHKCHQQKPQQQLLLQTPETFRPSRPISLEINATPFVDFAPETTAKVATLASGPGQQQQQKLEQQMSHHPKTHYHGDLQLSRNLAPAFGGRVQQPSRKGISSLEKPRTNNNHNHIPAMMWEMLILWAVHLSLTAIATLYANVRTALSQTAQQIVRAVIAATTLPIIQRIQQQQHETEKQQQQLQHGKHVEDIHLPAAGARYASASSSRLPPSSADATIWPRAPPELPQTEKLSSAPPPPSSSSTLLMQTKPAHKKPVHGRNFPPQQKNRMQPVSHLQYQQQQQQQLSLPSPAEPQPQHYKQQQQQQGQERLGQQVNINNITSSSNGGNTCSSNSFTATTSIAATTTTSILTLWQHCHRRYRPHQLLPLLTTKGLNKYSWIFLLIYLNLSAKGKCVAKFN</sequence>
<feature type="compositionally biased region" description="Low complexity" evidence="1">
    <location>
        <begin position="458"/>
        <end position="497"/>
    </location>
</feature>
<name>A0A1I8MT02_MUSDO</name>
<dbReference type="VEuPathDB" id="VectorBase:MDOMA2_004215"/>
<evidence type="ECO:0000256" key="1">
    <source>
        <dbReference type="SAM" id="MobiDB-lite"/>
    </source>
</evidence>
<feature type="compositionally biased region" description="Low complexity" evidence="1">
    <location>
        <begin position="387"/>
        <end position="401"/>
    </location>
</feature>
<accession>A0A1I8MT02</accession>
<feature type="region of interest" description="Disordered" evidence="1">
    <location>
        <begin position="387"/>
        <end position="497"/>
    </location>
</feature>
<dbReference type="VEuPathDB" id="VectorBase:MDOA008152"/>
<evidence type="ECO:0000313" key="2">
    <source>
        <dbReference type="EnsemblMetazoa" id="MDOA008152-PA"/>
    </source>
</evidence>
<organism evidence="2">
    <name type="scientific">Musca domestica</name>
    <name type="common">House fly</name>
    <dbReference type="NCBI Taxonomy" id="7370"/>
    <lineage>
        <taxon>Eukaryota</taxon>
        <taxon>Metazoa</taxon>
        <taxon>Ecdysozoa</taxon>
        <taxon>Arthropoda</taxon>
        <taxon>Hexapoda</taxon>
        <taxon>Insecta</taxon>
        <taxon>Pterygota</taxon>
        <taxon>Neoptera</taxon>
        <taxon>Endopterygota</taxon>
        <taxon>Diptera</taxon>
        <taxon>Brachycera</taxon>
        <taxon>Muscomorpha</taxon>
        <taxon>Muscoidea</taxon>
        <taxon>Muscidae</taxon>
        <taxon>Musca</taxon>
    </lineage>
</organism>
<feature type="region of interest" description="Disordered" evidence="1">
    <location>
        <begin position="176"/>
        <end position="196"/>
    </location>
</feature>
<reference evidence="2" key="1">
    <citation type="submission" date="2020-05" db="UniProtKB">
        <authorList>
            <consortium name="EnsemblMetazoa"/>
        </authorList>
    </citation>
    <scope>IDENTIFICATION</scope>
    <source>
        <strain evidence="2">Aabys</strain>
    </source>
</reference>